<dbReference type="Proteomes" id="UP001597086">
    <property type="component" value="Unassembled WGS sequence"/>
</dbReference>
<dbReference type="EMBL" id="JBHTKM010000001">
    <property type="protein sequence ID" value="MFD1014602.1"/>
    <property type="molecule type" value="Genomic_DNA"/>
</dbReference>
<comment type="caution">
    <text evidence="2">The sequence shown here is derived from an EMBL/GenBank/DDBJ whole genome shotgun (WGS) entry which is preliminary data.</text>
</comment>
<organism evidence="2 3">
    <name type="scientific">Winogradskyella rapida</name>
    <dbReference type="NCBI Taxonomy" id="549701"/>
    <lineage>
        <taxon>Bacteria</taxon>
        <taxon>Pseudomonadati</taxon>
        <taxon>Bacteroidota</taxon>
        <taxon>Flavobacteriia</taxon>
        <taxon>Flavobacteriales</taxon>
        <taxon>Flavobacteriaceae</taxon>
        <taxon>Winogradskyella</taxon>
    </lineage>
</organism>
<keyword evidence="2" id="KW-0328">Glycosyltransferase</keyword>
<dbReference type="InterPro" id="IPR001296">
    <property type="entry name" value="Glyco_trans_1"/>
</dbReference>
<dbReference type="RefSeq" id="WP_386113337.1">
    <property type="nucleotide sequence ID" value="NZ_JBHTKM010000001.1"/>
</dbReference>
<keyword evidence="3" id="KW-1185">Reference proteome</keyword>
<dbReference type="CDD" id="cd03801">
    <property type="entry name" value="GT4_PimA-like"/>
    <property type="match status" value="1"/>
</dbReference>
<sequence length="395" mass="44026">MKAPLKIAIYSGRVCSTTFIERLVSGLSKSGHQVYLFGILNRKPIRRSGVVVVGYRLRRLSKLWHLLRFGLLLWLFKRRDKQRLDAHLQQVGKADWYSKVKYYPVLWYSPDVFHVQWAKGVSDWIWVQDFGMKLVLSLRGAHINYSPIADAELAAMYEEYFPQVAGFHAVSKAIGLEAAQYGAEKSRIQVVYSGLAASFLKSAASNPLKPGKNTFQILSVGRPHWIKGYSYALDACKQLVAAGFDFEYTIIGGADAIEYQYQISDLGLDNHVRLVGQQSFDTVQEQIAEADLMLLPSVKEGVANVVLEAMALRTLVLSTDCGGMAEVVKPHETGFLVPIRSAKALAAAVLALAELSETEQEQLLDQAQELIRQQHLESHMVSGMLGLYTSVMEAD</sequence>
<keyword evidence="2" id="KW-0808">Transferase</keyword>
<dbReference type="SUPFAM" id="SSF53756">
    <property type="entry name" value="UDP-Glycosyltransferase/glycogen phosphorylase"/>
    <property type="match status" value="1"/>
</dbReference>
<dbReference type="GO" id="GO:0016757">
    <property type="term" value="F:glycosyltransferase activity"/>
    <property type="evidence" value="ECO:0007669"/>
    <property type="project" value="UniProtKB-KW"/>
</dbReference>
<evidence type="ECO:0000259" key="1">
    <source>
        <dbReference type="Pfam" id="PF00534"/>
    </source>
</evidence>
<gene>
    <name evidence="2" type="ORF">ACFQ13_01600</name>
</gene>
<proteinExistence type="predicted"/>
<dbReference type="Gene3D" id="3.40.50.2000">
    <property type="entry name" value="Glycogen Phosphorylase B"/>
    <property type="match status" value="2"/>
</dbReference>
<dbReference type="EC" id="2.4.-.-" evidence="2"/>
<evidence type="ECO:0000313" key="2">
    <source>
        <dbReference type="EMBL" id="MFD1014602.1"/>
    </source>
</evidence>
<protein>
    <submittedName>
        <fullName evidence="2">Glycosyltransferase family 4 protein</fullName>
        <ecNumber evidence="2">2.4.-.-</ecNumber>
    </submittedName>
</protein>
<accession>A0ABW3KLA4</accession>
<name>A0ABW3KLA4_9FLAO</name>
<dbReference type="Pfam" id="PF00534">
    <property type="entry name" value="Glycos_transf_1"/>
    <property type="match status" value="1"/>
</dbReference>
<feature type="domain" description="Glycosyl transferase family 1" evidence="1">
    <location>
        <begin position="209"/>
        <end position="360"/>
    </location>
</feature>
<dbReference type="PANTHER" id="PTHR12526:SF630">
    <property type="entry name" value="GLYCOSYLTRANSFERASE"/>
    <property type="match status" value="1"/>
</dbReference>
<dbReference type="PANTHER" id="PTHR12526">
    <property type="entry name" value="GLYCOSYLTRANSFERASE"/>
    <property type="match status" value="1"/>
</dbReference>
<reference evidence="3" key="1">
    <citation type="journal article" date="2019" name="Int. J. Syst. Evol. Microbiol.">
        <title>The Global Catalogue of Microorganisms (GCM) 10K type strain sequencing project: providing services to taxonomists for standard genome sequencing and annotation.</title>
        <authorList>
            <consortium name="The Broad Institute Genomics Platform"/>
            <consortium name="The Broad Institute Genome Sequencing Center for Infectious Disease"/>
            <person name="Wu L."/>
            <person name="Ma J."/>
        </authorList>
    </citation>
    <scope>NUCLEOTIDE SEQUENCE [LARGE SCALE GENOMIC DNA]</scope>
    <source>
        <strain evidence="3">CCUG 56098</strain>
    </source>
</reference>
<evidence type="ECO:0000313" key="3">
    <source>
        <dbReference type="Proteomes" id="UP001597086"/>
    </source>
</evidence>